<gene>
    <name evidence="7" type="ORF">GGR95_003495</name>
</gene>
<sequence>MINTEALKDLALETVQDPRSAARKIMSFNLSRDVLWSGLILSGVANSIIFSLSLLTTDTTMLPALFRNPLMFFALITGLLVLTVHAFYWTGRALGGQGSFGDLLALLVWLQALRAVAQAVMFVFLLISPLLGQLFSMMVGVLGLWITVNFVAEALRFPRLLHAFGVLVLAAVGMVFGLAVLIGLIGIAALGVPASV</sequence>
<feature type="transmembrane region" description="Helical" evidence="5">
    <location>
        <begin position="70"/>
        <end position="91"/>
    </location>
</feature>
<dbReference type="InterPro" id="IPR006977">
    <property type="entry name" value="Yip1_dom"/>
</dbReference>
<dbReference type="Pfam" id="PF04893">
    <property type="entry name" value="Yip1"/>
    <property type="match status" value="1"/>
</dbReference>
<feature type="transmembrane region" description="Helical" evidence="5">
    <location>
        <begin position="34"/>
        <end position="55"/>
    </location>
</feature>
<dbReference type="RefSeq" id="WP_184568004.1">
    <property type="nucleotide sequence ID" value="NZ_JACIEI010000020.1"/>
</dbReference>
<name>A0A7W6E9C1_9RHOB</name>
<evidence type="ECO:0000259" key="6">
    <source>
        <dbReference type="Pfam" id="PF04893"/>
    </source>
</evidence>
<evidence type="ECO:0000256" key="4">
    <source>
        <dbReference type="ARBA" id="ARBA00023136"/>
    </source>
</evidence>
<feature type="domain" description="Yip1" evidence="6">
    <location>
        <begin position="14"/>
        <end position="180"/>
    </location>
</feature>
<evidence type="ECO:0000256" key="5">
    <source>
        <dbReference type="SAM" id="Phobius"/>
    </source>
</evidence>
<evidence type="ECO:0000313" key="8">
    <source>
        <dbReference type="Proteomes" id="UP000530268"/>
    </source>
</evidence>
<dbReference type="EMBL" id="JACIEI010000020">
    <property type="protein sequence ID" value="MBB3995831.1"/>
    <property type="molecule type" value="Genomic_DNA"/>
</dbReference>
<evidence type="ECO:0000313" key="7">
    <source>
        <dbReference type="EMBL" id="MBB3995831.1"/>
    </source>
</evidence>
<keyword evidence="2 5" id="KW-0812">Transmembrane</keyword>
<accession>A0A7W6E9C1</accession>
<feature type="transmembrane region" description="Helical" evidence="5">
    <location>
        <begin position="133"/>
        <end position="152"/>
    </location>
</feature>
<keyword evidence="8" id="KW-1185">Reference proteome</keyword>
<feature type="transmembrane region" description="Helical" evidence="5">
    <location>
        <begin position="103"/>
        <end position="127"/>
    </location>
</feature>
<dbReference type="GO" id="GO:0016020">
    <property type="term" value="C:membrane"/>
    <property type="evidence" value="ECO:0007669"/>
    <property type="project" value="UniProtKB-SubCell"/>
</dbReference>
<proteinExistence type="predicted"/>
<protein>
    <recommendedName>
        <fullName evidence="6">Yip1 domain-containing protein</fullName>
    </recommendedName>
</protein>
<evidence type="ECO:0000256" key="2">
    <source>
        <dbReference type="ARBA" id="ARBA00022692"/>
    </source>
</evidence>
<dbReference type="AlphaFoldDB" id="A0A7W6E9C1"/>
<comment type="caution">
    <text evidence="7">The sequence shown here is derived from an EMBL/GenBank/DDBJ whole genome shotgun (WGS) entry which is preliminary data.</text>
</comment>
<reference evidence="7 8" key="1">
    <citation type="submission" date="2020-08" db="EMBL/GenBank/DDBJ databases">
        <title>Genomic Encyclopedia of Type Strains, Phase IV (KMG-IV): sequencing the most valuable type-strain genomes for metagenomic binning, comparative biology and taxonomic classification.</title>
        <authorList>
            <person name="Goeker M."/>
        </authorList>
    </citation>
    <scope>NUCLEOTIDE SEQUENCE [LARGE SCALE GENOMIC DNA]</scope>
    <source>
        <strain evidence="7 8">DSM 102234</strain>
    </source>
</reference>
<comment type="subcellular location">
    <subcellularLocation>
        <location evidence="1">Membrane</location>
        <topology evidence="1">Multi-pass membrane protein</topology>
    </subcellularLocation>
</comment>
<keyword evidence="3 5" id="KW-1133">Transmembrane helix</keyword>
<dbReference type="Proteomes" id="UP000530268">
    <property type="component" value="Unassembled WGS sequence"/>
</dbReference>
<evidence type="ECO:0000256" key="3">
    <source>
        <dbReference type="ARBA" id="ARBA00022989"/>
    </source>
</evidence>
<organism evidence="7 8">
    <name type="scientific">Sulfitobacter undariae</name>
    <dbReference type="NCBI Taxonomy" id="1563671"/>
    <lineage>
        <taxon>Bacteria</taxon>
        <taxon>Pseudomonadati</taxon>
        <taxon>Pseudomonadota</taxon>
        <taxon>Alphaproteobacteria</taxon>
        <taxon>Rhodobacterales</taxon>
        <taxon>Roseobacteraceae</taxon>
        <taxon>Sulfitobacter</taxon>
    </lineage>
</organism>
<keyword evidence="4 5" id="KW-0472">Membrane</keyword>
<feature type="transmembrane region" description="Helical" evidence="5">
    <location>
        <begin position="164"/>
        <end position="190"/>
    </location>
</feature>
<evidence type="ECO:0000256" key="1">
    <source>
        <dbReference type="ARBA" id="ARBA00004141"/>
    </source>
</evidence>